<evidence type="ECO:0000313" key="2">
    <source>
        <dbReference type="Proteomes" id="UP000245391"/>
    </source>
</evidence>
<gene>
    <name evidence="1" type="ORF">DF947_06290</name>
</gene>
<proteinExistence type="predicted"/>
<dbReference type="EMBL" id="QGNY01000002">
    <property type="protein sequence ID" value="PWS32677.1"/>
    <property type="molecule type" value="Genomic_DNA"/>
</dbReference>
<organism evidence="1 2">
    <name type="scientific">Pedobacter paludis</name>
    <dbReference type="NCBI Taxonomy" id="2203212"/>
    <lineage>
        <taxon>Bacteria</taxon>
        <taxon>Pseudomonadati</taxon>
        <taxon>Bacteroidota</taxon>
        <taxon>Sphingobacteriia</taxon>
        <taxon>Sphingobacteriales</taxon>
        <taxon>Sphingobacteriaceae</taxon>
        <taxon>Pedobacter</taxon>
    </lineage>
</organism>
<name>A0A317F3R3_9SPHI</name>
<reference evidence="2" key="1">
    <citation type="submission" date="2018-05" db="EMBL/GenBank/DDBJ databases">
        <title>Pedobacter paludis sp. nov., isolated from wetland soil.</title>
        <authorList>
            <person name="Zhang Y."/>
        </authorList>
    </citation>
    <scope>NUCLEOTIDE SEQUENCE [LARGE SCALE GENOMIC DNA]</scope>
    <source>
        <strain evidence="2">R-8</strain>
    </source>
</reference>
<evidence type="ECO:0000313" key="1">
    <source>
        <dbReference type="EMBL" id="PWS32677.1"/>
    </source>
</evidence>
<keyword evidence="2" id="KW-1185">Reference proteome</keyword>
<dbReference type="RefSeq" id="WP_109928849.1">
    <property type="nucleotide sequence ID" value="NZ_QGNY01000002.1"/>
</dbReference>
<comment type="caution">
    <text evidence="1">The sequence shown here is derived from an EMBL/GenBank/DDBJ whole genome shotgun (WGS) entry which is preliminary data.</text>
</comment>
<protein>
    <submittedName>
        <fullName evidence="1">Uncharacterized protein</fullName>
    </submittedName>
</protein>
<dbReference type="AlphaFoldDB" id="A0A317F3R3"/>
<sequence length="106" mass="12524">MIPEHFKQNIQMDIQVFGFEVQVDYRYWWPEKRSDEVKFPLVCHAEFRSDVPIISPTGYHSHFFYAELLKHSEHGSLEEMLVAIGEHLARQNGYEAPERGNQLSLF</sequence>
<dbReference type="Proteomes" id="UP000245391">
    <property type="component" value="Unassembled WGS sequence"/>
</dbReference>
<dbReference type="OrthoDB" id="713555at2"/>
<accession>A0A317F3R3</accession>